<proteinExistence type="predicted"/>
<feature type="transmembrane region" description="Helical" evidence="1">
    <location>
        <begin position="6"/>
        <end position="23"/>
    </location>
</feature>
<protein>
    <submittedName>
        <fullName evidence="2">Uncharacterized protein</fullName>
    </submittedName>
</protein>
<evidence type="ECO:0000313" key="2">
    <source>
        <dbReference type="EMBL" id="OTY24681.1"/>
    </source>
</evidence>
<dbReference type="Proteomes" id="UP000194860">
    <property type="component" value="Unassembled WGS sequence"/>
</dbReference>
<sequence length="75" mass="8300">MRTLSIIGLVVIALVLLNVISLHTIGTLSLIIRLLIAIVIGAYFLYYIVLNFLALFTTIVGFIMVICLIAYAFQI</sequence>
<dbReference type="EMBL" id="NFDG01000054">
    <property type="protein sequence ID" value="OTY24681.1"/>
    <property type="molecule type" value="Genomic_DNA"/>
</dbReference>
<feature type="transmembrane region" description="Helical" evidence="1">
    <location>
        <begin position="55"/>
        <end position="73"/>
    </location>
</feature>
<accession>A0A243AJM3</accession>
<name>A0A243AJM3_BACTU</name>
<organism evidence="2 3">
    <name type="scientific">Bacillus thuringiensis serovar navarrensis</name>
    <dbReference type="NCBI Taxonomy" id="339658"/>
    <lineage>
        <taxon>Bacteria</taxon>
        <taxon>Bacillati</taxon>
        <taxon>Bacillota</taxon>
        <taxon>Bacilli</taxon>
        <taxon>Bacillales</taxon>
        <taxon>Bacillaceae</taxon>
        <taxon>Bacillus</taxon>
        <taxon>Bacillus cereus group</taxon>
    </lineage>
</organism>
<keyword evidence="1" id="KW-0472">Membrane</keyword>
<keyword evidence="1" id="KW-1133">Transmembrane helix</keyword>
<comment type="caution">
    <text evidence="2">The sequence shown here is derived from an EMBL/GenBank/DDBJ whole genome shotgun (WGS) entry which is preliminary data.</text>
</comment>
<feature type="transmembrane region" description="Helical" evidence="1">
    <location>
        <begin position="30"/>
        <end position="49"/>
    </location>
</feature>
<evidence type="ECO:0000313" key="3">
    <source>
        <dbReference type="Proteomes" id="UP000194860"/>
    </source>
</evidence>
<evidence type="ECO:0000256" key="1">
    <source>
        <dbReference type="SAM" id="Phobius"/>
    </source>
</evidence>
<dbReference type="AlphaFoldDB" id="A0A243AJM3"/>
<keyword evidence="1" id="KW-0812">Transmembrane</keyword>
<dbReference type="RefSeq" id="WP_088031391.1">
    <property type="nucleotide sequence ID" value="NZ_NFDG01000054.1"/>
</dbReference>
<gene>
    <name evidence="2" type="ORF">BK732_07470</name>
</gene>
<reference evidence="2 3" key="1">
    <citation type="submission" date="2016-10" db="EMBL/GenBank/DDBJ databases">
        <title>Comparative genomics of Bacillus thuringiensis reveals a path to pathogens against multiple invertebrate hosts.</title>
        <authorList>
            <person name="Zheng J."/>
            <person name="Gao Q."/>
            <person name="Liu H."/>
            <person name="Peng D."/>
            <person name="Ruan L."/>
            <person name="Sun M."/>
        </authorList>
    </citation>
    <scope>NUCLEOTIDE SEQUENCE [LARGE SCALE GENOMIC DNA]</scope>
    <source>
        <strain evidence="2">BGSC 4BM1</strain>
    </source>
</reference>